<dbReference type="EMBL" id="JAPAAF010000008">
    <property type="protein sequence ID" value="MCW0482708.1"/>
    <property type="molecule type" value="Genomic_DNA"/>
</dbReference>
<proteinExistence type="predicted"/>
<keyword evidence="2" id="KW-1185">Reference proteome</keyword>
<dbReference type="RefSeq" id="WP_282591313.1">
    <property type="nucleotide sequence ID" value="NZ_JAPAAF010000008.1"/>
</dbReference>
<reference evidence="1" key="1">
    <citation type="submission" date="2022-10" db="EMBL/GenBank/DDBJ databases">
        <title>Gaoshiqiia sediminis gen. nov., sp. nov., isolated from coastal sediment.</title>
        <authorList>
            <person name="Yu W.X."/>
            <person name="Mu D.S."/>
            <person name="Du J.Z."/>
            <person name="Liang Y.Q."/>
        </authorList>
    </citation>
    <scope>NUCLEOTIDE SEQUENCE</scope>
    <source>
        <strain evidence="1">A06</strain>
    </source>
</reference>
<comment type="caution">
    <text evidence="1">The sequence shown here is derived from an EMBL/GenBank/DDBJ whole genome shotgun (WGS) entry which is preliminary data.</text>
</comment>
<dbReference type="InterPro" id="IPR016181">
    <property type="entry name" value="Acyl_CoA_acyltransferase"/>
</dbReference>
<dbReference type="AlphaFoldDB" id="A0AA41YAV4"/>
<organism evidence="1 2">
    <name type="scientific">Gaoshiqia sediminis</name>
    <dbReference type="NCBI Taxonomy" id="2986998"/>
    <lineage>
        <taxon>Bacteria</taxon>
        <taxon>Pseudomonadati</taxon>
        <taxon>Bacteroidota</taxon>
        <taxon>Bacteroidia</taxon>
        <taxon>Marinilabiliales</taxon>
        <taxon>Prolixibacteraceae</taxon>
        <taxon>Gaoshiqia</taxon>
    </lineage>
</organism>
<gene>
    <name evidence="1" type="ORF">N2K84_08215</name>
</gene>
<evidence type="ECO:0008006" key="3">
    <source>
        <dbReference type="Google" id="ProtNLM"/>
    </source>
</evidence>
<dbReference type="Gene3D" id="3.40.630.30">
    <property type="match status" value="1"/>
</dbReference>
<protein>
    <recommendedName>
        <fullName evidence="3">BioF2-like acetyltransferase domain-containing protein</fullName>
    </recommendedName>
</protein>
<evidence type="ECO:0000313" key="2">
    <source>
        <dbReference type="Proteomes" id="UP001163821"/>
    </source>
</evidence>
<accession>A0AA41YAV4</accession>
<evidence type="ECO:0000313" key="1">
    <source>
        <dbReference type="EMBL" id="MCW0482708.1"/>
    </source>
</evidence>
<sequence>MDPNKLNYLDYEDIDPDKWDYCLGEAPNSLIYAQSWYLDKVCEKWDALVLGDYRYVMPLTYNKKWGVSYLYQPMFCQQLGIFPPPPRNIRCLFQEELLRRFPFAEINLNAMHLPVDGLGASVARHNYLLSLVDPYSALAENYSKHTKRKLNKAAENRLSCISGVSIKEYLQFKKENMAVKINKQTFLKLHNILAFAISRNLGQIYGVYAEDNSLCAAAFFIRHKKRVTYLNAASSESGKKLQAMYFLVDRFIAEHAGKEYVLDFEGSMVPGVARLYQGFGATPEHYSHLAWNNLPPYIKWLKR</sequence>
<name>A0AA41YAV4_9BACT</name>
<dbReference type="Proteomes" id="UP001163821">
    <property type="component" value="Unassembled WGS sequence"/>
</dbReference>
<dbReference type="SUPFAM" id="SSF55729">
    <property type="entry name" value="Acyl-CoA N-acyltransferases (Nat)"/>
    <property type="match status" value="1"/>
</dbReference>